<dbReference type="Pfam" id="PF00069">
    <property type="entry name" value="Pkinase"/>
    <property type="match status" value="1"/>
</dbReference>
<evidence type="ECO:0000256" key="4">
    <source>
        <dbReference type="ARBA" id="ARBA00022490"/>
    </source>
</evidence>
<dbReference type="InterPro" id="IPR011009">
    <property type="entry name" value="Kinase-like_dom_sf"/>
</dbReference>
<dbReference type="FunFam" id="3.30.200.20:FF:000124">
    <property type="entry name" value="Cyclin-dependent kinase 4"/>
    <property type="match status" value="1"/>
</dbReference>
<dbReference type="FunFam" id="1.10.510.10:FF:000205">
    <property type="entry name" value="Cyclin-dependent kinase 6"/>
    <property type="match status" value="1"/>
</dbReference>
<dbReference type="PANTHER" id="PTHR24056">
    <property type="entry name" value="CELL DIVISION PROTEIN KINASE"/>
    <property type="match status" value="1"/>
</dbReference>
<dbReference type="InterPro" id="IPR000719">
    <property type="entry name" value="Prot_kinase_dom"/>
</dbReference>
<dbReference type="GO" id="GO:0005737">
    <property type="term" value="C:cytoplasm"/>
    <property type="evidence" value="ECO:0007669"/>
    <property type="project" value="UniProtKB-SubCell"/>
</dbReference>
<evidence type="ECO:0000256" key="7">
    <source>
        <dbReference type="ARBA" id="ARBA00022618"/>
    </source>
</evidence>
<accession>A0A6P8FDL9</accession>
<dbReference type="PANTHER" id="PTHR24056:SF129">
    <property type="entry name" value="CYCLIN-DEPENDENT KINASE 4"/>
    <property type="match status" value="1"/>
</dbReference>
<dbReference type="SMART" id="SM00220">
    <property type="entry name" value="S_TKc"/>
    <property type="match status" value="1"/>
</dbReference>
<dbReference type="Gene3D" id="1.10.510.10">
    <property type="entry name" value="Transferase(Phosphotransferase) domain 1"/>
    <property type="match status" value="1"/>
</dbReference>
<comment type="catalytic activity">
    <reaction evidence="15">
        <text>L-threonyl-[protein] + ATP = O-phospho-L-threonyl-[protein] + ADP + H(+)</text>
        <dbReference type="Rhea" id="RHEA:46608"/>
        <dbReference type="Rhea" id="RHEA-COMP:11060"/>
        <dbReference type="Rhea" id="RHEA-COMP:11605"/>
        <dbReference type="ChEBI" id="CHEBI:15378"/>
        <dbReference type="ChEBI" id="CHEBI:30013"/>
        <dbReference type="ChEBI" id="CHEBI:30616"/>
        <dbReference type="ChEBI" id="CHEBI:61977"/>
        <dbReference type="ChEBI" id="CHEBI:456216"/>
        <dbReference type="EC" id="2.7.11.22"/>
    </reaction>
</comment>
<evidence type="ECO:0000256" key="1">
    <source>
        <dbReference type="ARBA" id="ARBA00004496"/>
    </source>
</evidence>
<keyword evidence="6" id="KW-0597">Phosphoprotein</keyword>
<keyword evidence="5 18" id="KW-0723">Serine/threonine-protein kinase</keyword>
<keyword evidence="9 17" id="KW-0547">Nucleotide-binding</keyword>
<keyword evidence="10 21" id="KW-0418">Kinase</keyword>
<gene>
    <name evidence="21" type="primary">cdk4</name>
</gene>
<evidence type="ECO:0000259" key="19">
    <source>
        <dbReference type="PROSITE" id="PS50011"/>
    </source>
</evidence>
<dbReference type="CTD" id="1019"/>
<evidence type="ECO:0000256" key="8">
    <source>
        <dbReference type="ARBA" id="ARBA00022679"/>
    </source>
</evidence>
<keyword evidence="12" id="KW-0131">Cell cycle</keyword>
<keyword evidence="8" id="KW-0808">Transferase</keyword>
<keyword evidence="7" id="KW-0132">Cell division</keyword>
<organism evidence="20 21">
    <name type="scientific">Clupea harengus</name>
    <name type="common">Atlantic herring</name>
    <dbReference type="NCBI Taxonomy" id="7950"/>
    <lineage>
        <taxon>Eukaryota</taxon>
        <taxon>Metazoa</taxon>
        <taxon>Chordata</taxon>
        <taxon>Craniata</taxon>
        <taxon>Vertebrata</taxon>
        <taxon>Euteleostomi</taxon>
        <taxon>Actinopterygii</taxon>
        <taxon>Neopterygii</taxon>
        <taxon>Teleostei</taxon>
        <taxon>Clupei</taxon>
        <taxon>Clupeiformes</taxon>
        <taxon>Clupeoidei</taxon>
        <taxon>Clupeidae</taxon>
        <taxon>Clupea</taxon>
    </lineage>
</organism>
<feature type="binding site" evidence="17">
    <location>
        <position position="47"/>
    </location>
    <ligand>
        <name>ATP</name>
        <dbReference type="ChEBI" id="CHEBI:30616"/>
    </ligand>
</feature>
<dbReference type="GO" id="GO:0007165">
    <property type="term" value="P:signal transduction"/>
    <property type="evidence" value="ECO:0007669"/>
    <property type="project" value="TreeGrafter"/>
</dbReference>
<dbReference type="RefSeq" id="XP_031423609.1">
    <property type="nucleotide sequence ID" value="XM_031567749.2"/>
</dbReference>
<dbReference type="PROSITE" id="PS50011">
    <property type="entry name" value="PROTEIN_KINASE_DOM"/>
    <property type="match status" value="1"/>
</dbReference>
<evidence type="ECO:0000256" key="14">
    <source>
        <dbReference type="ARBA" id="ARBA00041294"/>
    </source>
</evidence>
<evidence type="ECO:0000256" key="13">
    <source>
        <dbReference type="ARBA" id="ARBA00039267"/>
    </source>
</evidence>
<dbReference type="Gene3D" id="3.30.200.20">
    <property type="entry name" value="Phosphorylase Kinase, domain 1"/>
    <property type="match status" value="1"/>
</dbReference>
<evidence type="ECO:0000256" key="11">
    <source>
        <dbReference type="ARBA" id="ARBA00022840"/>
    </source>
</evidence>
<evidence type="ECO:0000256" key="5">
    <source>
        <dbReference type="ARBA" id="ARBA00022527"/>
    </source>
</evidence>
<dbReference type="GO" id="GO:0000307">
    <property type="term" value="C:cyclin-dependent protein kinase holoenzyme complex"/>
    <property type="evidence" value="ECO:0007669"/>
    <property type="project" value="TreeGrafter"/>
</dbReference>
<dbReference type="GO" id="GO:0010389">
    <property type="term" value="P:regulation of G2/M transition of mitotic cell cycle"/>
    <property type="evidence" value="ECO:0007669"/>
    <property type="project" value="TreeGrafter"/>
</dbReference>
<dbReference type="KEGG" id="char:105907246"/>
<evidence type="ECO:0000313" key="20">
    <source>
        <dbReference type="Proteomes" id="UP000515152"/>
    </source>
</evidence>
<dbReference type="GO" id="GO:0004693">
    <property type="term" value="F:cyclin-dependent protein serine/threonine kinase activity"/>
    <property type="evidence" value="ECO:0007669"/>
    <property type="project" value="UniProtKB-EC"/>
</dbReference>
<dbReference type="GeneID" id="105907246"/>
<evidence type="ECO:0000313" key="21">
    <source>
        <dbReference type="RefSeq" id="XP_031423609.1"/>
    </source>
</evidence>
<evidence type="ECO:0000256" key="10">
    <source>
        <dbReference type="ARBA" id="ARBA00022777"/>
    </source>
</evidence>
<evidence type="ECO:0000256" key="15">
    <source>
        <dbReference type="ARBA" id="ARBA00047811"/>
    </source>
</evidence>
<dbReference type="AlphaFoldDB" id="A0A6P8FDL9"/>
<evidence type="ECO:0000256" key="16">
    <source>
        <dbReference type="ARBA" id="ARBA00048367"/>
    </source>
</evidence>
<feature type="domain" description="Protein kinase" evidence="19">
    <location>
        <begin position="18"/>
        <end position="304"/>
    </location>
</feature>
<evidence type="ECO:0000256" key="18">
    <source>
        <dbReference type="RuleBase" id="RU000304"/>
    </source>
</evidence>
<dbReference type="PROSITE" id="PS00107">
    <property type="entry name" value="PROTEIN_KINASE_ATP"/>
    <property type="match status" value="1"/>
</dbReference>
<comment type="catalytic activity">
    <reaction evidence="16">
        <text>L-seryl-[protein] + ATP = O-phospho-L-seryl-[protein] + ADP + H(+)</text>
        <dbReference type="Rhea" id="RHEA:17989"/>
        <dbReference type="Rhea" id="RHEA-COMP:9863"/>
        <dbReference type="Rhea" id="RHEA-COMP:11604"/>
        <dbReference type="ChEBI" id="CHEBI:15378"/>
        <dbReference type="ChEBI" id="CHEBI:29999"/>
        <dbReference type="ChEBI" id="CHEBI:30616"/>
        <dbReference type="ChEBI" id="CHEBI:83421"/>
        <dbReference type="ChEBI" id="CHEBI:456216"/>
        <dbReference type="EC" id="2.7.11.22"/>
    </reaction>
</comment>
<dbReference type="GO" id="GO:0051301">
    <property type="term" value="P:cell division"/>
    <property type="evidence" value="ECO:0007669"/>
    <property type="project" value="UniProtKB-KW"/>
</dbReference>
<evidence type="ECO:0000256" key="6">
    <source>
        <dbReference type="ARBA" id="ARBA00022553"/>
    </source>
</evidence>
<dbReference type="GO" id="GO:0030332">
    <property type="term" value="F:cyclin binding"/>
    <property type="evidence" value="ECO:0007669"/>
    <property type="project" value="TreeGrafter"/>
</dbReference>
<dbReference type="GO" id="GO:0010468">
    <property type="term" value="P:regulation of gene expression"/>
    <property type="evidence" value="ECO:0007669"/>
    <property type="project" value="TreeGrafter"/>
</dbReference>
<dbReference type="InterPro" id="IPR050108">
    <property type="entry name" value="CDK"/>
</dbReference>
<dbReference type="InterPro" id="IPR017441">
    <property type="entry name" value="Protein_kinase_ATP_BS"/>
</dbReference>
<evidence type="ECO:0000256" key="9">
    <source>
        <dbReference type="ARBA" id="ARBA00022741"/>
    </source>
</evidence>
<dbReference type="InterPro" id="IPR008271">
    <property type="entry name" value="Ser/Thr_kinase_AS"/>
</dbReference>
<evidence type="ECO:0000256" key="2">
    <source>
        <dbReference type="ARBA" id="ARBA00006485"/>
    </source>
</evidence>
<dbReference type="Proteomes" id="UP000515152">
    <property type="component" value="Chromosome 5"/>
</dbReference>
<dbReference type="PROSITE" id="PS00108">
    <property type="entry name" value="PROTEIN_KINASE_ST"/>
    <property type="match status" value="1"/>
</dbReference>
<keyword evidence="11 17" id="KW-0067">ATP-binding</keyword>
<evidence type="ECO:0000256" key="3">
    <source>
        <dbReference type="ARBA" id="ARBA00012425"/>
    </source>
</evidence>
<dbReference type="EC" id="2.7.11.22" evidence="3"/>
<dbReference type="GO" id="GO:0000082">
    <property type="term" value="P:G1/S transition of mitotic cell cycle"/>
    <property type="evidence" value="ECO:0007669"/>
    <property type="project" value="TreeGrafter"/>
</dbReference>
<dbReference type="GO" id="GO:0005634">
    <property type="term" value="C:nucleus"/>
    <property type="evidence" value="ECO:0007669"/>
    <property type="project" value="TreeGrafter"/>
</dbReference>
<dbReference type="SUPFAM" id="SSF56112">
    <property type="entry name" value="Protein kinase-like (PK-like)"/>
    <property type="match status" value="1"/>
</dbReference>
<evidence type="ECO:0000256" key="12">
    <source>
        <dbReference type="ARBA" id="ARBA00023306"/>
    </source>
</evidence>
<comment type="subcellular location">
    <subcellularLocation>
        <location evidence="1">Cytoplasm</location>
    </subcellularLocation>
</comment>
<name>A0A6P8FDL9_CLUHA</name>
<dbReference type="GO" id="GO:0005524">
    <property type="term" value="F:ATP binding"/>
    <property type="evidence" value="ECO:0007669"/>
    <property type="project" value="UniProtKB-UniRule"/>
</dbReference>
<protein>
    <recommendedName>
        <fullName evidence="13">Cyclin-dependent kinase 4</fullName>
        <ecNumber evidence="3">2.7.11.22</ecNumber>
    </recommendedName>
    <alternativeName>
        <fullName evidence="14">Cell division protein kinase 4</fullName>
    </alternativeName>
</protein>
<proteinExistence type="inferred from homology"/>
<reference evidence="21" key="1">
    <citation type="submission" date="2025-08" db="UniProtKB">
        <authorList>
            <consortium name="RefSeq"/>
        </authorList>
    </citation>
    <scope>IDENTIFICATION</scope>
</reference>
<dbReference type="OrthoDB" id="1732493at2759"/>
<comment type="similarity">
    <text evidence="2">Belongs to the protein kinase superfamily. CMGC Ser/Thr protein kinase family. CDC2/CDKX subfamily.</text>
</comment>
<keyword evidence="20" id="KW-1185">Reference proteome</keyword>
<sequence length="308" mass="34851">MGCQSAYAYQAMAQEVQYEPVAQIGGGAYGTVYKARDRESGQFVALKSVRVQTDQDGLPLSTVREVALLKRLEQFDHPNIVKLMDVCASPRTDQETKVTLVFEHVDQDLKTYLEKAPAPGLPAHTIRDLMKQLVNGLEFLHSHRVVHRDLKPENILVTSRGQVKLADFGLARMYSCHMALTPVVVTLWYRSPEVLLQSTYATPVDIWSTGCIFAEMFRRKPLFCGESEADQLGKIFEVIGLPSEEDWPADVTLKRHNFSPQKPLPFPDHVPEICSKGEDLLKKMLSFDPLRRISALNALHHDYMKEED</sequence>
<keyword evidence="4" id="KW-0963">Cytoplasm</keyword>
<evidence type="ECO:0000256" key="17">
    <source>
        <dbReference type="PROSITE-ProRule" id="PRU10141"/>
    </source>
</evidence>